<evidence type="ECO:0000313" key="2">
    <source>
        <dbReference type="Proteomes" id="UP000770015"/>
    </source>
</evidence>
<name>A0A9P8UUJ5_9PEZI</name>
<reference evidence="1" key="1">
    <citation type="journal article" date="2021" name="Nat. Commun.">
        <title>Genetic determinants of endophytism in the Arabidopsis root mycobiome.</title>
        <authorList>
            <person name="Mesny F."/>
            <person name="Miyauchi S."/>
            <person name="Thiergart T."/>
            <person name="Pickel B."/>
            <person name="Atanasova L."/>
            <person name="Karlsson M."/>
            <person name="Huettel B."/>
            <person name="Barry K.W."/>
            <person name="Haridas S."/>
            <person name="Chen C."/>
            <person name="Bauer D."/>
            <person name="Andreopoulos W."/>
            <person name="Pangilinan J."/>
            <person name="LaButti K."/>
            <person name="Riley R."/>
            <person name="Lipzen A."/>
            <person name="Clum A."/>
            <person name="Drula E."/>
            <person name="Henrissat B."/>
            <person name="Kohler A."/>
            <person name="Grigoriev I.V."/>
            <person name="Martin F.M."/>
            <person name="Hacquard S."/>
        </authorList>
    </citation>
    <scope>NUCLEOTIDE SEQUENCE</scope>
    <source>
        <strain evidence="1">MPI-SDFR-AT-0117</strain>
    </source>
</reference>
<comment type="caution">
    <text evidence="1">The sequence shown here is derived from an EMBL/GenBank/DDBJ whole genome shotgun (WGS) entry which is preliminary data.</text>
</comment>
<evidence type="ECO:0000313" key="1">
    <source>
        <dbReference type="EMBL" id="KAH6658767.1"/>
    </source>
</evidence>
<proteinExistence type="predicted"/>
<keyword evidence="2" id="KW-1185">Reference proteome</keyword>
<feature type="non-terminal residue" evidence="1">
    <location>
        <position position="1"/>
    </location>
</feature>
<organism evidence="1 2">
    <name type="scientific">Plectosphaerella plurivora</name>
    <dbReference type="NCBI Taxonomy" id="936078"/>
    <lineage>
        <taxon>Eukaryota</taxon>
        <taxon>Fungi</taxon>
        <taxon>Dikarya</taxon>
        <taxon>Ascomycota</taxon>
        <taxon>Pezizomycotina</taxon>
        <taxon>Sordariomycetes</taxon>
        <taxon>Hypocreomycetidae</taxon>
        <taxon>Glomerellales</taxon>
        <taxon>Plectosphaerellaceae</taxon>
        <taxon>Plectosphaerella</taxon>
    </lineage>
</organism>
<dbReference type="AlphaFoldDB" id="A0A9P8UUJ5"/>
<feature type="non-terminal residue" evidence="1">
    <location>
        <position position="83"/>
    </location>
</feature>
<gene>
    <name evidence="1" type="ORF">F5X68DRAFT_123524</name>
</gene>
<dbReference type="EMBL" id="JAGSXJ010000063">
    <property type="protein sequence ID" value="KAH6658767.1"/>
    <property type="molecule type" value="Genomic_DNA"/>
</dbReference>
<dbReference type="Proteomes" id="UP000770015">
    <property type="component" value="Unassembled WGS sequence"/>
</dbReference>
<sequence length="83" mass="9740">LLEYLIVLLLFTGRGPPRGPDLLYLRYYNTGPVERSIFIHEGSLVYLTRSYKAKRLTNREFYVARFLPPVVGEILYLYLTAIR</sequence>
<protein>
    <submittedName>
        <fullName evidence="1">Uncharacterized protein</fullName>
    </submittedName>
</protein>
<dbReference type="OrthoDB" id="5084805at2759"/>
<accession>A0A9P8UUJ5</accession>